<evidence type="ECO:0000313" key="3">
    <source>
        <dbReference type="EMBL" id="KOC64739.1"/>
    </source>
</evidence>
<evidence type="ECO:0000313" key="4">
    <source>
        <dbReference type="Proteomes" id="UP000053825"/>
    </source>
</evidence>
<dbReference type="PANTHER" id="PTHR21177:SF4">
    <property type="entry name" value="IP06524P"/>
    <property type="match status" value="1"/>
</dbReference>
<protein>
    <recommendedName>
        <fullName evidence="2">DUF4789 domain-containing protein</fullName>
    </recommendedName>
</protein>
<dbReference type="AlphaFoldDB" id="A0A0L7R1L8"/>
<organism evidence="3 4">
    <name type="scientific">Habropoda laboriosa</name>
    <dbReference type="NCBI Taxonomy" id="597456"/>
    <lineage>
        <taxon>Eukaryota</taxon>
        <taxon>Metazoa</taxon>
        <taxon>Ecdysozoa</taxon>
        <taxon>Arthropoda</taxon>
        <taxon>Hexapoda</taxon>
        <taxon>Insecta</taxon>
        <taxon>Pterygota</taxon>
        <taxon>Neoptera</taxon>
        <taxon>Endopterygota</taxon>
        <taxon>Hymenoptera</taxon>
        <taxon>Apocrita</taxon>
        <taxon>Aculeata</taxon>
        <taxon>Apoidea</taxon>
        <taxon>Anthophila</taxon>
        <taxon>Apidae</taxon>
        <taxon>Habropoda</taxon>
    </lineage>
</organism>
<feature type="domain" description="DUF4789" evidence="2">
    <location>
        <begin position="52"/>
        <end position="139"/>
    </location>
</feature>
<dbReference type="EMBL" id="KQ414667">
    <property type="protein sequence ID" value="KOC64739.1"/>
    <property type="molecule type" value="Genomic_DNA"/>
</dbReference>
<dbReference type="Proteomes" id="UP000053825">
    <property type="component" value="Unassembled WGS sequence"/>
</dbReference>
<name>A0A0L7R1L8_9HYME</name>
<keyword evidence="4" id="KW-1185">Reference proteome</keyword>
<reference evidence="3 4" key="1">
    <citation type="submission" date="2015-07" db="EMBL/GenBank/DDBJ databases">
        <title>The genome of Habropoda laboriosa.</title>
        <authorList>
            <person name="Pan H."/>
            <person name="Kapheim K."/>
        </authorList>
    </citation>
    <scope>NUCLEOTIDE SEQUENCE [LARGE SCALE GENOMIC DNA]</scope>
    <source>
        <strain evidence="3">0110345459</strain>
    </source>
</reference>
<keyword evidence="1" id="KW-0732">Signal</keyword>
<accession>A0A0L7R1L8</accession>
<gene>
    <name evidence="3" type="ORF">WH47_00242</name>
</gene>
<feature type="chain" id="PRO_5005575018" description="DUF4789 domain-containing protein" evidence="1">
    <location>
        <begin position="19"/>
        <end position="191"/>
    </location>
</feature>
<proteinExistence type="predicted"/>
<dbReference type="PANTHER" id="PTHR21177">
    <property type="entry name" value="IP06524P-RELATED"/>
    <property type="match status" value="1"/>
</dbReference>
<dbReference type="InterPro" id="IPR031993">
    <property type="entry name" value="DUF4789"/>
</dbReference>
<sequence>MKWVVLGITLITWSCIFCQDIVFPKDDKLPYLGGDSSNTPMTERDPIVAPNECPENMLLYPGSGSKSTWICDCRPKFLYFPLNDSCYEAYKQGPCKPQHYVVLPKNEVVPKCEKNPCLVDGVVQYNNTCYSLRTVGGPCAPKGIIEVNETTFELECVPSDIEPFIIIQAPKRQCPVGSRRNSVGICREVIH</sequence>
<evidence type="ECO:0000256" key="1">
    <source>
        <dbReference type="SAM" id="SignalP"/>
    </source>
</evidence>
<dbReference type="OrthoDB" id="6338576at2759"/>
<dbReference type="Pfam" id="PF16033">
    <property type="entry name" value="DUF4789"/>
    <property type="match status" value="1"/>
</dbReference>
<evidence type="ECO:0000259" key="2">
    <source>
        <dbReference type="Pfam" id="PF16033"/>
    </source>
</evidence>
<feature type="signal peptide" evidence="1">
    <location>
        <begin position="1"/>
        <end position="18"/>
    </location>
</feature>